<evidence type="ECO:0000259" key="3">
    <source>
        <dbReference type="PROSITE" id="PS50089"/>
    </source>
</evidence>
<dbReference type="PANTHER" id="PTHR47035:SF4">
    <property type="entry name" value="OS02G0676500 PROTEIN"/>
    <property type="match status" value="1"/>
</dbReference>
<dbReference type="PROSITE" id="PS50089">
    <property type="entry name" value="ZF_RING_2"/>
    <property type="match status" value="1"/>
</dbReference>
<dbReference type="InterPro" id="IPR053070">
    <property type="entry name" value="RING-type_E3_ubiquitin-ligase"/>
</dbReference>
<dbReference type="SUPFAM" id="SSF57850">
    <property type="entry name" value="RING/U-box"/>
    <property type="match status" value="1"/>
</dbReference>
<dbReference type="GO" id="GO:0008270">
    <property type="term" value="F:zinc ion binding"/>
    <property type="evidence" value="ECO:0007669"/>
    <property type="project" value="UniProtKB-KW"/>
</dbReference>
<dbReference type="Proteomes" id="UP000594263">
    <property type="component" value="Unplaced"/>
</dbReference>
<dbReference type="PANTHER" id="PTHR47035">
    <property type="entry name" value="OS11G0150450 PROTEIN"/>
    <property type="match status" value="1"/>
</dbReference>
<evidence type="ECO:0000313" key="5">
    <source>
        <dbReference type="Proteomes" id="UP000594263"/>
    </source>
</evidence>
<keyword evidence="1" id="KW-0479">Metal-binding</keyword>
<evidence type="ECO:0000256" key="2">
    <source>
        <dbReference type="SAM" id="Phobius"/>
    </source>
</evidence>
<dbReference type="SMART" id="SM00184">
    <property type="entry name" value="RING"/>
    <property type="match status" value="1"/>
</dbReference>
<dbReference type="Gramene" id="Kaladp0093s0037.1.v1.1">
    <property type="protein sequence ID" value="Kaladp0093s0037.1.v1.1"/>
    <property type="gene ID" value="Kaladp0093s0037.v1.1"/>
</dbReference>
<keyword evidence="2" id="KW-1133">Transmembrane helix</keyword>
<dbReference type="Gene3D" id="3.30.40.10">
    <property type="entry name" value="Zinc/RING finger domain, C3HC4 (zinc finger)"/>
    <property type="match status" value="1"/>
</dbReference>
<sequence length="151" mass="16894">MLPFHLDLSTLVLSAALIITIVIFMYTRYKCGQTRQDDPAAAFETRSTTDIEQPEHLRTGGPKAVLVSSIQTLKFEPDTYRSIADAQCAICLGMYLGKEVLRIMPQCGHDFHLSCIDEWLMKNPTCPVCRLPLPDAAEQTSCQLSLSMIDR</sequence>
<dbReference type="EnsemblPlants" id="Kaladp0093s0037.1.v1.1">
    <property type="protein sequence ID" value="Kaladp0093s0037.1.v1.1"/>
    <property type="gene ID" value="Kaladp0093s0037.v1.1"/>
</dbReference>
<evidence type="ECO:0000256" key="1">
    <source>
        <dbReference type="PROSITE-ProRule" id="PRU00175"/>
    </source>
</evidence>
<dbReference type="InterPro" id="IPR013083">
    <property type="entry name" value="Znf_RING/FYVE/PHD"/>
</dbReference>
<dbReference type="SMART" id="SM01197">
    <property type="entry name" value="FANCL_C"/>
    <property type="match status" value="1"/>
</dbReference>
<feature type="transmembrane region" description="Helical" evidence="2">
    <location>
        <begin position="6"/>
        <end position="26"/>
    </location>
</feature>
<keyword evidence="2" id="KW-0812">Transmembrane</keyword>
<keyword evidence="1" id="KW-0862">Zinc</keyword>
<keyword evidence="2" id="KW-0472">Membrane</keyword>
<feature type="domain" description="RING-type" evidence="3">
    <location>
        <begin position="88"/>
        <end position="130"/>
    </location>
</feature>
<proteinExistence type="predicted"/>
<protein>
    <recommendedName>
        <fullName evidence="3">RING-type domain-containing protein</fullName>
    </recommendedName>
</protein>
<organism evidence="4 5">
    <name type="scientific">Kalanchoe fedtschenkoi</name>
    <name type="common">Lavender scallops</name>
    <name type="synonym">South American air plant</name>
    <dbReference type="NCBI Taxonomy" id="63787"/>
    <lineage>
        <taxon>Eukaryota</taxon>
        <taxon>Viridiplantae</taxon>
        <taxon>Streptophyta</taxon>
        <taxon>Embryophyta</taxon>
        <taxon>Tracheophyta</taxon>
        <taxon>Spermatophyta</taxon>
        <taxon>Magnoliopsida</taxon>
        <taxon>eudicotyledons</taxon>
        <taxon>Gunneridae</taxon>
        <taxon>Pentapetalae</taxon>
        <taxon>Saxifragales</taxon>
        <taxon>Crassulaceae</taxon>
        <taxon>Kalanchoe</taxon>
    </lineage>
</organism>
<keyword evidence="1" id="KW-0863">Zinc-finger</keyword>
<name>A0A7N0V0P1_KALFE</name>
<keyword evidence="5" id="KW-1185">Reference proteome</keyword>
<evidence type="ECO:0000313" key="4">
    <source>
        <dbReference type="EnsemblPlants" id="Kaladp0093s0037.1.v1.1"/>
    </source>
</evidence>
<accession>A0A7N0V0P1</accession>
<reference evidence="4" key="1">
    <citation type="submission" date="2021-01" db="UniProtKB">
        <authorList>
            <consortium name="EnsemblPlants"/>
        </authorList>
    </citation>
    <scope>IDENTIFICATION</scope>
</reference>
<dbReference type="AlphaFoldDB" id="A0A7N0V0P1"/>
<dbReference type="Pfam" id="PF13639">
    <property type="entry name" value="zf-RING_2"/>
    <property type="match status" value="1"/>
</dbReference>
<dbReference type="InterPro" id="IPR001841">
    <property type="entry name" value="Znf_RING"/>
</dbReference>